<dbReference type="GO" id="GO:0005852">
    <property type="term" value="C:eukaryotic translation initiation factor 3 complex"/>
    <property type="evidence" value="ECO:0007669"/>
    <property type="project" value="UniProtKB-UniRule"/>
</dbReference>
<comment type="subunit">
    <text evidence="5">Component of the eukaryotic translation initiation factor 3 (eIF-3) complex.</text>
</comment>
<dbReference type="PROSITE" id="PS50249">
    <property type="entry name" value="MPN"/>
    <property type="match status" value="1"/>
</dbReference>
<dbReference type="PANTHER" id="PTHR13903">
    <property type="entry name" value="PIRIN-RELATED"/>
    <property type="match status" value="1"/>
</dbReference>
<dbReference type="InterPro" id="IPR000555">
    <property type="entry name" value="JAMM/MPN+_dom"/>
</dbReference>
<keyword evidence="3 5" id="KW-0396">Initiation factor</keyword>
<evidence type="ECO:0000256" key="5">
    <source>
        <dbReference type="HAMAP-Rule" id="MF_03005"/>
    </source>
</evidence>
<dbReference type="Proteomes" id="UP000310189">
    <property type="component" value="Unassembled WGS sequence"/>
</dbReference>
<dbReference type="GO" id="GO:0008237">
    <property type="term" value="F:metallopeptidase activity"/>
    <property type="evidence" value="ECO:0007669"/>
    <property type="project" value="InterPro"/>
</dbReference>
<keyword evidence="2 5" id="KW-0963">Cytoplasm</keyword>
<dbReference type="InterPro" id="IPR011051">
    <property type="entry name" value="RmlC_Cupin_sf"/>
</dbReference>
<accession>A0A4T0FPQ1</accession>
<dbReference type="InterPro" id="IPR037518">
    <property type="entry name" value="MPN"/>
</dbReference>
<reference evidence="8 9" key="1">
    <citation type="submission" date="2019-03" db="EMBL/GenBank/DDBJ databases">
        <title>Sequencing 23 genomes of Wallemia ichthyophaga.</title>
        <authorList>
            <person name="Gostincar C."/>
        </authorList>
    </citation>
    <scope>NUCLEOTIDE SEQUENCE [LARGE SCALE GENOMIC DNA]</scope>
    <source>
        <strain evidence="8 9">EXF-5753</strain>
    </source>
</reference>
<evidence type="ECO:0000313" key="8">
    <source>
        <dbReference type="EMBL" id="TIA90200.1"/>
    </source>
</evidence>
<dbReference type="CDD" id="cd02909">
    <property type="entry name" value="cupin_pirin_N"/>
    <property type="match status" value="1"/>
</dbReference>
<evidence type="ECO:0000256" key="2">
    <source>
        <dbReference type="ARBA" id="ARBA00022490"/>
    </source>
</evidence>
<dbReference type="Gene3D" id="2.60.120.10">
    <property type="entry name" value="Jelly Rolls"/>
    <property type="match status" value="2"/>
</dbReference>
<name>A0A4T0FPQ1_9BASI</name>
<dbReference type="GO" id="GO:0031369">
    <property type="term" value="F:translation initiation factor binding"/>
    <property type="evidence" value="ECO:0007669"/>
    <property type="project" value="InterPro"/>
</dbReference>
<comment type="subcellular location">
    <subcellularLocation>
        <location evidence="5">Cytoplasm</location>
    </subcellularLocation>
</comment>
<evidence type="ECO:0000259" key="7">
    <source>
        <dbReference type="PROSITE" id="PS50249"/>
    </source>
</evidence>
<protein>
    <recommendedName>
        <fullName evidence="5">Eukaryotic translation initiation factor 3 subunit F</fullName>
        <shortName evidence="5">eIF3f</shortName>
    </recommendedName>
</protein>
<evidence type="ECO:0000256" key="1">
    <source>
        <dbReference type="ARBA" id="ARBA00008416"/>
    </source>
</evidence>
<dbReference type="Pfam" id="PF01398">
    <property type="entry name" value="JAB"/>
    <property type="match status" value="1"/>
</dbReference>
<dbReference type="EMBL" id="SPNW01000021">
    <property type="protein sequence ID" value="TIA90200.1"/>
    <property type="molecule type" value="Genomic_DNA"/>
</dbReference>
<dbReference type="InterPro" id="IPR024969">
    <property type="entry name" value="EIF3F/CSN6-like_C"/>
</dbReference>
<dbReference type="CDD" id="cd02247">
    <property type="entry name" value="cupin_pirin_C"/>
    <property type="match status" value="1"/>
</dbReference>
<dbReference type="OrthoDB" id="198735at2759"/>
<sequence length="582" mass="64185">MQSISRQVAKSFKSVESIDGDGARVFRSIGTQQLRSFHPFLMLDHFKVGKGSGFPNHPHRGQVTITLMLKGTFKHGDNQGNSGFIHPGDVQIMKAASGLIHSEMPVQEKADDPVSEGLQLWVDLPESEKMSKPEYQDLTDAQLPRAYPHGEHGDVVVKVISGESHGIKSPAKQCAGCWYFQIDLKKKGAKFFQDIPSSWNTFSYIISGSTRIGGSHILPPHSTITFTKEDSQNGLEIEAQEDNTSLVVVAGEPLNQRVIQYGPFVLSKEEDIMQAFEDYQAGRNGFERRGWLSFRVFSCLLFFHPTVIIMSVSQNGVQIHPAALFSILDHFMRRPMQQERVIGALLGSRQSETEVEVKSAFAVPHSETEEQATVDSEHLQSMLDLHLKVNPREVVVGWYATGSSLNSYSALIQNFFTQQSTQPYNAVHVTVDTANLSFDSGVHAYVGSSLGPLPKMDNCVFHPVKATLLVREHEKSSLDALTDTPSNTLDDVPALVAAINRLSEQIDKVLEYVQNVIDGKVQPDSVVGKSLLSAVQALSSRFEEGDLNSILDGHIQDTKAVSYLADLIRTQSDIASRLSLLG</sequence>
<dbReference type="PANTHER" id="PTHR13903:SF8">
    <property type="entry name" value="PIRIN"/>
    <property type="match status" value="1"/>
</dbReference>
<dbReference type="Pfam" id="PF13012">
    <property type="entry name" value="MitMem_reg"/>
    <property type="match status" value="1"/>
</dbReference>
<comment type="similarity">
    <text evidence="5">Belongs to the eIF-3 subunit F family.</text>
</comment>
<dbReference type="SUPFAM" id="SSF51182">
    <property type="entry name" value="RmlC-like cupins"/>
    <property type="match status" value="1"/>
</dbReference>
<feature type="domain" description="MPN" evidence="7">
    <location>
        <begin position="317"/>
        <end position="451"/>
    </location>
</feature>
<keyword evidence="9" id="KW-1185">Reference proteome</keyword>
<dbReference type="SMART" id="SM00232">
    <property type="entry name" value="JAB_MPN"/>
    <property type="match status" value="1"/>
</dbReference>
<dbReference type="InterPro" id="IPR014710">
    <property type="entry name" value="RmlC-like_jellyroll"/>
</dbReference>
<dbReference type="GO" id="GO:0033290">
    <property type="term" value="C:eukaryotic 48S preinitiation complex"/>
    <property type="evidence" value="ECO:0007669"/>
    <property type="project" value="UniProtKB-UniRule"/>
</dbReference>
<dbReference type="GO" id="GO:0003743">
    <property type="term" value="F:translation initiation factor activity"/>
    <property type="evidence" value="ECO:0007669"/>
    <property type="project" value="UniProtKB-UniRule"/>
</dbReference>
<comment type="similarity">
    <text evidence="1 6">Belongs to the pirin family.</text>
</comment>
<comment type="caution">
    <text evidence="8">The sequence shown here is derived from an EMBL/GenBank/DDBJ whole genome shotgun (WGS) entry which is preliminary data.</text>
</comment>
<evidence type="ECO:0000313" key="9">
    <source>
        <dbReference type="Proteomes" id="UP000310189"/>
    </source>
</evidence>
<dbReference type="InterPro" id="IPR012093">
    <property type="entry name" value="Pirin"/>
</dbReference>
<dbReference type="GO" id="GO:0001732">
    <property type="term" value="P:formation of cytoplasmic translation initiation complex"/>
    <property type="evidence" value="ECO:0007669"/>
    <property type="project" value="UniProtKB-UniRule"/>
</dbReference>
<comment type="function">
    <text evidence="5">Component of the eukaryotic translation initiation factor 3 (eIF-3) complex, which is involved in protein synthesis of a specialized repertoire of mRNAs and, together with other initiation factors, stimulates binding of mRNA and methionyl-tRNAi to the 40S ribosome. The eIF-3 complex specifically targets and initiates translation of a subset of mRNAs involved in cell proliferation.</text>
</comment>
<dbReference type="Pfam" id="PF05726">
    <property type="entry name" value="Pirin_C"/>
    <property type="match status" value="1"/>
</dbReference>
<evidence type="ECO:0000256" key="6">
    <source>
        <dbReference type="RuleBase" id="RU003457"/>
    </source>
</evidence>
<dbReference type="GO" id="GO:0016282">
    <property type="term" value="C:eukaryotic 43S preinitiation complex"/>
    <property type="evidence" value="ECO:0007669"/>
    <property type="project" value="UniProtKB-UniRule"/>
</dbReference>
<dbReference type="InterPro" id="IPR008778">
    <property type="entry name" value="Pirin_C_dom"/>
</dbReference>
<dbReference type="Gene3D" id="3.40.140.10">
    <property type="entry name" value="Cytidine Deaminase, domain 2"/>
    <property type="match status" value="1"/>
</dbReference>
<proteinExistence type="inferred from homology"/>
<organism evidence="8 9">
    <name type="scientific">Wallemia hederae</name>
    <dbReference type="NCBI Taxonomy" id="1540922"/>
    <lineage>
        <taxon>Eukaryota</taxon>
        <taxon>Fungi</taxon>
        <taxon>Dikarya</taxon>
        <taxon>Basidiomycota</taxon>
        <taxon>Wallemiomycotina</taxon>
        <taxon>Wallemiomycetes</taxon>
        <taxon>Wallemiales</taxon>
        <taxon>Wallemiaceae</taxon>
        <taxon>Wallemia</taxon>
    </lineage>
</organism>
<keyword evidence="4 5" id="KW-0648">Protein biosynthesis</keyword>
<evidence type="ECO:0000256" key="4">
    <source>
        <dbReference type="ARBA" id="ARBA00022917"/>
    </source>
</evidence>
<evidence type="ECO:0000256" key="3">
    <source>
        <dbReference type="ARBA" id="ARBA00022540"/>
    </source>
</evidence>
<dbReference type="HAMAP" id="MF_03005">
    <property type="entry name" value="eIF3f"/>
    <property type="match status" value="1"/>
</dbReference>
<dbReference type="AlphaFoldDB" id="A0A4T0FPQ1"/>
<gene>
    <name evidence="8" type="ORF">E3P99_01680</name>
</gene>
<dbReference type="CDD" id="cd08064">
    <property type="entry name" value="MPN_eIF3f"/>
    <property type="match status" value="1"/>
</dbReference>
<dbReference type="InterPro" id="IPR003829">
    <property type="entry name" value="Pirin_N_dom"/>
</dbReference>
<dbReference type="Pfam" id="PF02678">
    <property type="entry name" value="Pirin"/>
    <property type="match status" value="1"/>
</dbReference>
<dbReference type="InterPro" id="IPR027531">
    <property type="entry name" value="eIF3f"/>
</dbReference>